<dbReference type="GO" id="GO:0016168">
    <property type="term" value="F:chlorophyll binding"/>
    <property type="evidence" value="ECO:0007669"/>
    <property type="project" value="UniProtKB-KW"/>
</dbReference>
<dbReference type="Pfam" id="PF00504">
    <property type="entry name" value="Chloroa_b-bind"/>
    <property type="match status" value="1"/>
</dbReference>
<comment type="function">
    <text evidence="1">The light-harvesting complex (LHC) functions as a light receptor, it captures and delivers excitation energy to photosystems with which it is closely associated. Energy is transferred from the carotenoid and chlorophyll C (or B) to chlorophyll A and the photosynthetic reaction centers where it is used to synthesize ATP and reducing power.</text>
</comment>
<evidence type="ECO:0000256" key="3">
    <source>
        <dbReference type="ARBA" id="ARBA00005933"/>
    </source>
</evidence>
<keyword evidence="11" id="KW-1185">Reference proteome</keyword>
<dbReference type="EMBL" id="BLLK01000045">
    <property type="protein sequence ID" value="GFH51773.1"/>
    <property type="molecule type" value="Genomic_DNA"/>
</dbReference>
<evidence type="ECO:0000256" key="6">
    <source>
        <dbReference type="ARBA" id="ARBA00022640"/>
    </source>
</evidence>
<comment type="caution">
    <text evidence="10">The sequence shown here is derived from an EMBL/GenBank/DDBJ whole genome shotgun (WGS) entry which is preliminary data.</text>
</comment>
<keyword evidence="9" id="KW-0472">Membrane</keyword>
<reference evidence="10 11" key="1">
    <citation type="journal article" date="2021" name="Sci. Rep.">
        <title>The genome of the diatom Chaetoceros tenuissimus carries an ancient integrated fragment of an extant virus.</title>
        <authorList>
            <person name="Hongo Y."/>
            <person name="Kimura K."/>
            <person name="Takaki Y."/>
            <person name="Yoshida Y."/>
            <person name="Baba S."/>
            <person name="Kobayashi G."/>
            <person name="Nagasaki K."/>
            <person name="Hano T."/>
            <person name="Tomaru Y."/>
        </authorList>
    </citation>
    <scope>NUCLEOTIDE SEQUENCE [LARGE SCALE GENOMIC DNA]</scope>
    <source>
        <strain evidence="10 11">NIES-3715</strain>
    </source>
</reference>
<keyword evidence="8" id="KW-0148">Chlorophyll</keyword>
<dbReference type="GO" id="GO:0009765">
    <property type="term" value="P:photosynthesis, light harvesting"/>
    <property type="evidence" value="ECO:0007669"/>
    <property type="project" value="InterPro"/>
</dbReference>
<dbReference type="GO" id="GO:0009507">
    <property type="term" value="C:chloroplast"/>
    <property type="evidence" value="ECO:0007669"/>
    <property type="project" value="UniProtKB-SubCell"/>
</dbReference>
<dbReference type="InterPro" id="IPR022796">
    <property type="entry name" value="Chloroa_b-bind"/>
</dbReference>
<evidence type="ECO:0000256" key="8">
    <source>
        <dbReference type="PIRSR" id="PIRSR601344-1"/>
    </source>
</evidence>
<keyword evidence="5" id="KW-0602">Photosynthesis</keyword>
<feature type="binding site" description="axial binding residue" evidence="8">
    <location>
        <position position="26"/>
    </location>
    <ligand>
        <name>chlorophyll b</name>
        <dbReference type="ChEBI" id="CHEBI:61721"/>
        <label>1</label>
    </ligand>
    <ligandPart>
        <name>Mg</name>
        <dbReference type="ChEBI" id="CHEBI:25107"/>
    </ligandPart>
</feature>
<comment type="subcellular location">
    <subcellularLocation>
        <location evidence="2">Plastid</location>
        <location evidence="2">Chloroplast</location>
    </subcellularLocation>
</comment>
<name>A0AAD3CTC4_9STRA</name>
<dbReference type="GO" id="GO:0030076">
    <property type="term" value="C:light-harvesting complex"/>
    <property type="evidence" value="ECO:0007669"/>
    <property type="project" value="UniProtKB-KW"/>
</dbReference>
<dbReference type="Proteomes" id="UP001054902">
    <property type="component" value="Unassembled WGS sequence"/>
</dbReference>
<dbReference type="SUPFAM" id="SSF103511">
    <property type="entry name" value="Chlorophyll a-b binding protein"/>
    <property type="match status" value="1"/>
</dbReference>
<evidence type="ECO:0000256" key="1">
    <source>
        <dbReference type="ARBA" id="ARBA00004022"/>
    </source>
</evidence>
<feature type="transmembrane region" description="Helical" evidence="9">
    <location>
        <begin position="55"/>
        <end position="79"/>
    </location>
</feature>
<keyword evidence="6" id="KW-0934">Plastid</keyword>
<evidence type="ECO:0000313" key="10">
    <source>
        <dbReference type="EMBL" id="GFH51773.1"/>
    </source>
</evidence>
<keyword evidence="9" id="KW-0812">Transmembrane</keyword>
<evidence type="ECO:0000256" key="5">
    <source>
        <dbReference type="ARBA" id="ARBA00022531"/>
    </source>
</evidence>
<evidence type="ECO:0000313" key="11">
    <source>
        <dbReference type="Proteomes" id="UP001054902"/>
    </source>
</evidence>
<evidence type="ECO:0000256" key="7">
    <source>
        <dbReference type="ARBA" id="ARBA00023243"/>
    </source>
</evidence>
<accession>A0AAD3CTC4</accession>
<evidence type="ECO:0008006" key="12">
    <source>
        <dbReference type="Google" id="ProtNLM"/>
    </source>
</evidence>
<organism evidence="10 11">
    <name type="scientific">Chaetoceros tenuissimus</name>
    <dbReference type="NCBI Taxonomy" id="426638"/>
    <lineage>
        <taxon>Eukaryota</taxon>
        <taxon>Sar</taxon>
        <taxon>Stramenopiles</taxon>
        <taxon>Ochrophyta</taxon>
        <taxon>Bacillariophyta</taxon>
        <taxon>Coscinodiscophyceae</taxon>
        <taxon>Chaetocerotophycidae</taxon>
        <taxon>Chaetocerotales</taxon>
        <taxon>Chaetocerotaceae</taxon>
        <taxon>Chaetoceros</taxon>
    </lineage>
</organism>
<gene>
    <name evidence="10" type="ORF">CTEN210_08248</name>
</gene>
<dbReference type="PANTHER" id="PTHR21649">
    <property type="entry name" value="CHLOROPHYLL A/B BINDING PROTEIN"/>
    <property type="match status" value="1"/>
</dbReference>
<keyword evidence="4" id="KW-0150">Chloroplast</keyword>
<protein>
    <recommendedName>
        <fullName evidence="12">Chlorophyll a-b binding protein, chloroplastic</fullName>
    </recommendedName>
</protein>
<dbReference type="InterPro" id="IPR001344">
    <property type="entry name" value="Chloro_AB-bd_pln"/>
</dbReference>
<feature type="binding site" evidence="8">
    <location>
        <position position="21"/>
    </location>
    <ligand>
        <name>chlorophyll a</name>
        <dbReference type="ChEBI" id="CHEBI:58416"/>
        <label>1</label>
    </ligand>
</feature>
<dbReference type="Gene3D" id="1.10.3460.10">
    <property type="entry name" value="Chlorophyll a/b binding protein domain"/>
    <property type="match status" value="1"/>
</dbReference>
<keyword evidence="9" id="KW-1133">Transmembrane helix</keyword>
<dbReference type="GO" id="GO:0016020">
    <property type="term" value="C:membrane"/>
    <property type="evidence" value="ECO:0007669"/>
    <property type="project" value="InterPro"/>
</dbReference>
<comment type="similarity">
    <text evidence="3">Belongs to the fucoxanthin chlorophyll protein family.</text>
</comment>
<keyword evidence="7" id="KW-0437">Light-harvesting polypeptide</keyword>
<keyword evidence="8" id="KW-0157">Chromophore</keyword>
<proteinExistence type="inferred from homology"/>
<feature type="binding site" evidence="8">
    <location>
        <position position="24"/>
    </location>
    <ligand>
        <name>chlorophyll a</name>
        <dbReference type="ChEBI" id="CHEBI:58416"/>
        <label>1</label>
    </ligand>
</feature>
<evidence type="ECO:0000256" key="2">
    <source>
        <dbReference type="ARBA" id="ARBA00004229"/>
    </source>
</evidence>
<evidence type="ECO:0000256" key="9">
    <source>
        <dbReference type="SAM" id="Phobius"/>
    </source>
</evidence>
<sequence>MTESFETRPAALILRDYREIEVRHGRLAMLAAILWPLQEIIDRLSIPNSFGHTTMIYGGVTLPFVSLFMTLVMLLLGYLDIYAASIKDTDVGDAFLPGECFWDPLSILEGAPDSMKRNMQARELNNGRMAMIAVLSYILQEGISHEPLISLPWNQILFEPAFEIPEVQAWLDGQFAGASKGVDEGFIQEIYRELLEENDSTIII</sequence>
<dbReference type="AlphaFoldDB" id="A0AAD3CTC4"/>
<feature type="binding site" evidence="8">
    <location>
        <position position="128"/>
    </location>
    <ligand>
        <name>chlorophyll a</name>
        <dbReference type="ChEBI" id="CHEBI:58416"/>
        <label>1</label>
    </ligand>
</feature>
<evidence type="ECO:0000256" key="4">
    <source>
        <dbReference type="ARBA" id="ARBA00022528"/>
    </source>
</evidence>
<feature type="binding site" evidence="8">
    <location>
        <position position="126"/>
    </location>
    <ligand>
        <name>chlorophyll a</name>
        <dbReference type="ChEBI" id="CHEBI:58416"/>
        <label>1</label>
    </ligand>
</feature>
<feature type="binding site" evidence="8">
    <location>
        <position position="123"/>
    </location>
    <ligand>
        <name>chlorophyll a</name>
        <dbReference type="ChEBI" id="CHEBI:58416"/>
        <label>1</label>
    </ligand>
</feature>
<feature type="binding site" evidence="8">
    <location>
        <position position="140"/>
    </location>
    <ligand>
        <name>chlorophyll a</name>
        <dbReference type="ChEBI" id="CHEBI:58416"/>
        <label>3</label>
    </ligand>
</feature>